<dbReference type="GO" id="GO:0032259">
    <property type="term" value="P:methylation"/>
    <property type="evidence" value="ECO:0007669"/>
    <property type="project" value="UniProtKB-KW"/>
</dbReference>
<dbReference type="Gene3D" id="3.40.50.150">
    <property type="entry name" value="Vaccinia Virus protein VP39"/>
    <property type="match status" value="1"/>
</dbReference>
<feature type="domain" description="Methyltransferase" evidence="2">
    <location>
        <begin position="80"/>
        <end position="172"/>
    </location>
</feature>
<dbReference type="Pfam" id="PF13649">
    <property type="entry name" value="Methyltransf_25"/>
    <property type="match status" value="1"/>
</dbReference>
<evidence type="ECO:0000313" key="3">
    <source>
        <dbReference type="EMBL" id="PWR19644.1"/>
    </source>
</evidence>
<reference evidence="4" key="1">
    <citation type="submission" date="2018-05" db="EMBL/GenBank/DDBJ databases">
        <title>Zavarzinia sp. HR-AS.</title>
        <authorList>
            <person name="Lee Y."/>
            <person name="Jeon C.O."/>
        </authorList>
    </citation>
    <scope>NUCLEOTIDE SEQUENCE [LARGE SCALE GENOMIC DNA]</scope>
    <source>
        <strain evidence="4">DSM 1231</strain>
    </source>
</reference>
<keyword evidence="3" id="KW-0489">Methyltransferase</keyword>
<evidence type="ECO:0000313" key="4">
    <source>
        <dbReference type="Proteomes" id="UP000246077"/>
    </source>
</evidence>
<organism evidence="3 4">
    <name type="scientific">Zavarzinia compransoris</name>
    <dbReference type="NCBI Taxonomy" id="1264899"/>
    <lineage>
        <taxon>Bacteria</taxon>
        <taxon>Pseudomonadati</taxon>
        <taxon>Pseudomonadota</taxon>
        <taxon>Alphaproteobacteria</taxon>
        <taxon>Rhodospirillales</taxon>
        <taxon>Zavarziniaceae</taxon>
        <taxon>Zavarzinia</taxon>
    </lineage>
</organism>
<gene>
    <name evidence="3" type="ORF">DKG75_14330</name>
</gene>
<evidence type="ECO:0000259" key="2">
    <source>
        <dbReference type="Pfam" id="PF13649"/>
    </source>
</evidence>
<name>A0A317DZK0_9PROT</name>
<feature type="compositionally biased region" description="Low complexity" evidence="1">
    <location>
        <begin position="1"/>
        <end position="14"/>
    </location>
</feature>
<dbReference type="InterPro" id="IPR041698">
    <property type="entry name" value="Methyltransf_25"/>
</dbReference>
<proteinExistence type="predicted"/>
<dbReference type="EMBL" id="QGLF01000004">
    <property type="protein sequence ID" value="PWR19644.1"/>
    <property type="molecule type" value="Genomic_DNA"/>
</dbReference>
<keyword evidence="4" id="KW-1185">Reference proteome</keyword>
<sequence length="245" mass="25803">MAGGAEAAAARTPGPGRGSVPRRLRQILARPPGRPAVRRAGMAALNPWDERFARDEAYYGLAPSVFVMDSAGAIPPGGRVLCLAEGQGRHALALAARGYTVTAMDLSAVACAQLRSRAQALRLPLAVVQQDLGLWSPPAGLYDGVVAVYAHMPRALRALVHAGMVRALAPRGLAIIEGFRAEQCGRPSGGPAEPGWYYGADELRADFAALSIEHLSTPEAVLEEGRGHQGPAALIRLRARRLGNL</sequence>
<dbReference type="Proteomes" id="UP000246077">
    <property type="component" value="Unassembled WGS sequence"/>
</dbReference>
<comment type="caution">
    <text evidence="3">The sequence shown here is derived from an EMBL/GenBank/DDBJ whole genome shotgun (WGS) entry which is preliminary data.</text>
</comment>
<dbReference type="CDD" id="cd02440">
    <property type="entry name" value="AdoMet_MTases"/>
    <property type="match status" value="1"/>
</dbReference>
<accession>A0A317DZK0</accession>
<keyword evidence="3" id="KW-0808">Transferase</keyword>
<protein>
    <submittedName>
        <fullName evidence="3">SAM-dependent methyltransferase</fullName>
    </submittedName>
</protein>
<evidence type="ECO:0000256" key="1">
    <source>
        <dbReference type="SAM" id="MobiDB-lite"/>
    </source>
</evidence>
<feature type="region of interest" description="Disordered" evidence="1">
    <location>
        <begin position="1"/>
        <end position="22"/>
    </location>
</feature>
<dbReference type="AlphaFoldDB" id="A0A317DZK0"/>
<dbReference type="GO" id="GO:0008168">
    <property type="term" value="F:methyltransferase activity"/>
    <property type="evidence" value="ECO:0007669"/>
    <property type="project" value="UniProtKB-KW"/>
</dbReference>
<dbReference type="SUPFAM" id="SSF53335">
    <property type="entry name" value="S-adenosyl-L-methionine-dependent methyltransferases"/>
    <property type="match status" value="1"/>
</dbReference>
<dbReference type="InterPro" id="IPR029063">
    <property type="entry name" value="SAM-dependent_MTases_sf"/>
</dbReference>
<dbReference type="OrthoDB" id="9786503at2"/>